<evidence type="ECO:0000313" key="12">
    <source>
        <dbReference type="EMBL" id="CAF4012621.1"/>
    </source>
</evidence>
<dbReference type="OrthoDB" id="1393670at2759"/>
<evidence type="ECO:0000313" key="13">
    <source>
        <dbReference type="Proteomes" id="UP000663882"/>
    </source>
</evidence>
<dbReference type="Gene3D" id="1.20.1070.10">
    <property type="entry name" value="Rhodopsin 7-helix transmembrane proteins"/>
    <property type="match status" value="1"/>
</dbReference>
<comment type="similarity">
    <text evidence="2">Belongs to the short-chain dehydrogenases/reductases (SDR) family.</text>
</comment>
<dbReference type="PRINTS" id="PR00080">
    <property type="entry name" value="SDRFAMILY"/>
</dbReference>
<comment type="subcellular location">
    <subcellularLocation>
        <location evidence="1">Membrane</location>
    </subcellularLocation>
</comment>
<evidence type="ECO:0000256" key="3">
    <source>
        <dbReference type="ARBA" id="ARBA00011881"/>
    </source>
</evidence>
<dbReference type="Proteomes" id="UP000663882">
    <property type="component" value="Unassembled WGS sequence"/>
</dbReference>
<evidence type="ECO:0000256" key="7">
    <source>
        <dbReference type="ARBA" id="ARBA00023002"/>
    </source>
</evidence>
<name>A0A813W7J4_9BILA</name>
<dbReference type="InterPro" id="IPR000276">
    <property type="entry name" value="GPCR_Rhodpsn"/>
</dbReference>
<feature type="transmembrane region" description="Helical" evidence="9">
    <location>
        <begin position="277"/>
        <end position="305"/>
    </location>
</feature>
<organism evidence="11 13">
    <name type="scientific">Rotaria sordida</name>
    <dbReference type="NCBI Taxonomy" id="392033"/>
    <lineage>
        <taxon>Eukaryota</taxon>
        <taxon>Metazoa</taxon>
        <taxon>Spiralia</taxon>
        <taxon>Gnathifera</taxon>
        <taxon>Rotifera</taxon>
        <taxon>Eurotatoria</taxon>
        <taxon>Bdelloidea</taxon>
        <taxon>Philodinida</taxon>
        <taxon>Philodinidae</taxon>
        <taxon>Rotaria</taxon>
    </lineage>
</organism>
<accession>A0A813W7J4</accession>
<dbReference type="Pfam" id="PF00001">
    <property type="entry name" value="7tm_1"/>
    <property type="match status" value="1"/>
</dbReference>
<feature type="transmembrane region" description="Helical" evidence="9">
    <location>
        <begin position="238"/>
        <end position="265"/>
    </location>
</feature>
<dbReference type="InterPro" id="IPR002347">
    <property type="entry name" value="SDR_fam"/>
</dbReference>
<dbReference type="GO" id="GO:0006006">
    <property type="term" value="P:glucose metabolic process"/>
    <property type="evidence" value="ECO:0007669"/>
    <property type="project" value="TreeGrafter"/>
</dbReference>
<evidence type="ECO:0000256" key="2">
    <source>
        <dbReference type="ARBA" id="ARBA00006484"/>
    </source>
</evidence>
<dbReference type="PANTHER" id="PTHR44252:SF3">
    <property type="entry name" value="D-ERYTHRULOSE REDUCTASE-RELATED"/>
    <property type="match status" value="1"/>
</dbReference>
<keyword evidence="8 9" id="KW-0472">Membrane</keyword>
<protein>
    <recommendedName>
        <fullName evidence="10">G-protein coupled receptors family 1 profile domain-containing protein</fullName>
    </recommendedName>
</protein>
<dbReference type="PRINTS" id="PR00081">
    <property type="entry name" value="GDHRDH"/>
</dbReference>
<dbReference type="PROSITE" id="PS50262">
    <property type="entry name" value="G_PROTEIN_RECEP_F1_2"/>
    <property type="match status" value="1"/>
</dbReference>
<reference evidence="11" key="1">
    <citation type="submission" date="2021-02" db="EMBL/GenBank/DDBJ databases">
        <authorList>
            <person name="Nowell W R."/>
        </authorList>
    </citation>
    <scope>NUCLEOTIDE SEQUENCE</scope>
</reference>
<gene>
    <name evidence="12" type="ORF">OTI717_LOCUS29638</name>
    <name evidence="11" type="ORF">RFH988_LOCUS6504</name>
</gene>
<dbReference type="GO" id="GO:0016020">
    <property type="term" value="C:membrane"/>
    <property type="evidence" value="ECO:0007669"/>
    <property type="project" value="UniProtKB-SubCell"/>
</dbReference>
<evidence type="ECO:0000259" key="10">
    <source>
        <dbReference type="PROSITE" id="PS50262"/>
    </source>
</evidence>
<proteinExistence type="inferred from homology"/>
<dbReference type="GO" id="GO:0004090">
    <property type="term" value="F:carbonyl reductase (NADPH) activity"/>
    <property type="evidence" value="ECO:0007669"/>
    <property type="project" value="TreeGrafter"/>
</dbReference>
<evidence type="ECO:0000256" key="9">
    <source>
        <dbReference type="SAM" id="Phobius"/>
    </source>
</evidence>
<dbReference type="PROSITE" id="PS00061">
    <property type="entry name" value="ADH_SHORT"/>
    <property type="match status" value="1"/>
</dbReference>
<dbReference type="InterPro" id="IPR020904">
    <property type="entry name" value="Sc_DH/Rdtase_CS"/>
</dbReference>
<evidence type="ECO:0000256" key="8">
    <source>
        <dbReference type="ARBA" id="ARBA00023136"/>
    </source>
</evidence>
<dbReference type="SUPFAM" id="SSF51735">
    <property type="entry name" value="NAD(P)-binding Rossmann-fold domains"/>
    <property type="match status" value="1"/>
</dbReference>
<dbReference type="GO" id="GO:0050038">
    <property type="term" value="F:L-xylulose reductase (NADPH) activity"/>
    <property type="evidence" value="ECO:0007669"/>
    <property type="project" value="TreeGrafter"/>
</dbReference>
<sequence>MTENDFQNKTVCVTGAGRGIGKSLALRLAQLGAKVIAVSKTDENLKQLVAQNNNIIPVCVDLSDWKATKEAIKPHLPIQLLVNNAAITILDSFLEVKPEDFDRLFNNNVRSIICISQEIARDLIERKLPGSIVNVSSQASVAALKDHTLYCSAKAAVDSLTRTMALELGPHQIRVNSVQPTVVLTEMGRFAWSDEKKAAGMLSKIPLNRFAEVEDVVEPIIFLLSNKSQMINGTCLPIVWFEIIAACITYGLGFIGNILSLIIFFSQEEFRHVSTGVLFILMTLSNNFHLWTLITEFLAVFNIYVYSGVVLRCRLNYFIQNLSRTMSTYLAVTITLDRLIRSELPMRSRIICTRQNVLKLTLVYLIIFSILYSFWFCPMITLNSITNTCYSGQSPIFSDFISNIYLPVRLIIVCIIPVIIMSLANIRMLFNIRQSRRRVDPRNQIENTNVPAVSSSIITNGRMTPIDRMLFYMMLISVGTFVVTQIPFNIYSLVRANYETLDMYTHLLVRAILLIWSSIYFGIGFYLYCLASPLFREKFIRVTKKLITFICRLRPA</sequence>
<dbReference type="PANTHER" id="PTHR44252">
    <property type="entry name" value="D-ERYTHRULOSE REDUCTASE"/>
    <property type="match status" value="1"/>
</dbReference>
<feature type="transmembrane region" description="Helical" evidence="9">
    <location>
        <begin position="357"/>
        <end position="375"/>
    </location>
</feature>
<dbReference type="InterPro" id="IPR051737">
    <property type="entry name" value="L-xylulose/Carbonyl_redctase"/>
</dbReference>
<dbReference type="EMBL" id="CAJOAX010007571">
    <property type="protein sequence ID" value="CAF4012621.1"/>
    <property type="molecule type" value="Genomic_DNA"/>
</dbReference>
<keyword evidence="7" id="KW-0560">Oxidoreductase</keyword>
<evidence type="ECO:0000256" key="4">
    <source>
        <dbReference type="ARBA" id="ARBA00022692"/>
    </source>
</evidence>
<evidence type="ECO:0000256" key="6">
    <source>
        <dbReference type="ARBA" id="ARBA00022989"/>
    </source>
</evidence>
<feature type="transmembrane region" description="Helical" evidence="9">
    <location>
        <begin position="511"/>
        <end position="535"/>
    </location>
</feature>
<keyword evidence="6 9" id="KW-1133">Transmembrane helix</keyword>
<dbReference type="GO" id="GO:0005997">
    <property type="term" value="P:xylulose metabolic process"/>
    <property type="evidence" value="ECO:0007669"/>
    <property type="project" value="TreeGrafter"/>
</dbReference>
<feature type="transmembrane region" description="Helical" evidence="9">
    <location>
        <begin position="404"/>
        <end position="430"/>
    </location>
</feature>
<dbReference type="Proteomes" id="UP000663823">
    <property type="component" value="Unassembled WGS sequence"/>
</dbReference>
<keyword evidence="5" id="KW-0521">NADP</keyword>
<dbReference type="InterPro" id="IPR036291">
    <property type="entry name" value="NAD(P)-bd_dom_sf"/>
</dbReference>
<dbReference type="Gene3D" id="3.40.50.720">
    <property type="entry name" value="NAD(P)-binding Rossmann-like Domain"/>
    <property type="match status" value="1"/>
</dbReference>
<evidence type="ECO:0000256" key="1">
    <source>
        <dbReference type="ARBA" id="ARBA00004370"/>
    </source>
</evidence>
<dbReference type="AlphaFoldDB" id="A0A813W7J4"/>
<keyword evidence="4 9" id="KW-0812">Transmembrane</keyword>
<dbReference type="EMBL" id="CAJNOO010000195">
    <property type="protein sequence ID" value="CAF0851937.1"/>
    <property type="molecule type" value="Genomic_DNA"/>
</dbReference>
<dbReference type="InterPro" id="IPR017452">
    <property type="entry name" value="GPCR_Rhodpsn_7TM"/>
</dbReference>
<dbReference type="FunFam" id="3.40.50.720:FF:000214">
    <property type="entry name" value="L-xylulose reductase"/>
    <property type="match status" value="1"/>
</dbReference>
<evidence type="ECO:0000256" key="5">
    <source>
        <dbReference type="ARBA" id="ARBA00022857"/>
    </source>
</evidence>
<comment type="caution">
    <text evidence="11">The sequence shown here is derived from an EMBL/GenBank/DDBJ whole genome shotgun (WGS) entry which is preliminary data.</text>
</comment>
<dbReference type="GO" id="GO:0004930">
    <property type="term" value="F:G protein-coupled receptor activity"/>
    <property type="evidence" value="ECO:0007669"/>
    <property type="project" value="InterPro"/>
</dbReference>
<feature type="domain" description="G-protein coupled receptors family 1 profile" evidence="10">
    <location>
        <begin position="256"/>
        <end position="528"/>
    </location>
</feature>
<comment type="subunit">
    <text evidence="3">Homotetramer.</text>
</comment>
<evidence type="ECO:0000313" key="11">
    <source>
        <dbReference type="EMBL" id="CAF0851937.1"/>
    </source>
</evidence>
<dbReference type="SUPFAM" id="SSF81321">
    <property type="entry name" value="Family A G protein-coupled receptor-like"/>
    <property type="match status" value="1"/>
</dbReference>
<feature type="transmembrane region" description="Helical" evidence="9">
    <location>
        <begin position="470"/>
        <end position="491"/>
    </location>
</feature>
<dbReference type="Pfam" id="PF00106">
    <property type="entry name" value="adh_short"/>
    <property type="match status" value="1"/>
</dbReference>